<evidence type="ECO:0000313" key="2">
    <source>
        <dbReference type="EMBL" id="SMC99145.1"/>
    </source>
</evidence>
<dbReference type="RefSeq" id="WP_084290099.1">
    <property type="nucleotide sequence ID" value="NZ_FWYB01000007.1"/>
</dbReference>
<protein>
    <submittedName>
        <fullName evidence="2">Acetyltransferase (GNAT) domain-containing protein</fullName>
    </submittedName>
</protein>
<dbReference type="SUPFAM" id="SSF55729">
    <property type="entry name" value="Acyl-CoA N-acyltransferases (Nat)"/>
    <property type="match status" value="1"/>
</dbReference>
<dbReference type="STRING" id="475255.SAMN04488101_107250"/>
<sequence length="143" mass="15915">MVKYISTAETLDLRNRVLRNNAGFDKCVFPTDEIEGNFHLGCYVEDKLVSIATFFPEDYAERGAGGFRLRGMATDPAFSGKGYGADLIKFAINELRSANASYIWCHARASAVGFYEKLGFEVISGEFEVPEIGPHFIMIKTIL</sequence>
<keyword evidence="3" id="KW-1185">Reference proteome</keyword>
<dbReference type="Gene3D" id="3.40.630.30">
    <property type="match status" value="1"/>
</dbReference>
<dbReference type="PROSITE" id="PS51186">
    <property type="entry name" value="GNAT"/>
    <property type="match status" value="1"/>
</dbReference>
<evidence type="ECO:0000259" key="1">
    <source>
        <dbReference type="PROSITE" id="PS51186"/>
    </source>
</evidence>
<dbReference type="Proteomes" id="UP000192678">
    <property type="component" value="Unassembled WGS sequence"/>
</dbReference>
<keyword evidence="2" id="KW-0808">Transferase</keyword>
<proteinExistence type="predicted"/>
<dbReference type="CDD" id="cd04301">
    <property type="entry name" value="NAT_SF"/>
    <property type="match status" value="1"/>
</dbReference>
<name>A0A1W2DNQ8_9SPHI</name>
<dbReference type="Pfam" id="PF13673">
    <property type="entry name" value="Acetyltransf_10"/>
    <property type="match status" value="1"/>
</dbReference>
<dbReference type="OrthoDB" id="2352823at2"/>
<feature type="domain" description="N-acetyltransferase" evidence="1">
    <location>
        <begin position="1"/>
        <end position="143"/>
    </location>
</feature>
<evidence type="ECO:0000313" key="3">
    <source>
        <dbReference type="Proteomes" id="UP000192678"/>
    </source>
</evidence>
<reference evidence="2 3" key="1">
    <citation type="submission" date="2017-04" db="EMBL/GenBank/DDBJ databases">
        <authorList>
            <person name="Afonso C.L."/>
            <person name="Miller P.J."/>
            <person name="Scott M.A."/>
            <person name="Spackman E."/>
            <person name="Goraichik I."/>
            <person name="Dimitrov K.M."/>
            <person name="Suarez D.L."/>
            <person name="Swayne D.E."/>
        </authorList>
    </citation>
    <scope>NUCLEOTIDE SEQUENCE [LARGE SCALE GENOMIC DNA]</scope>
    <source>
        <strain evidence="2 3">DSM 19625</strain>
    </source>
</reference>
<dbReference type="AlphaFoldDB" id="A0A1W2DNQ8"/>
<dbReference type="EMBL" id="FWYB01000007">
    <property type="protein sequence ID" value="SMC99145.1"/>
    <property type="molecule type" value="Genomic_DNA"/>
</dbReference>
<dbReference type="GO" id="GO:0016747">
    <property type="term" value="F:acyltransferase activity, transferring groups other than amino-acyl groups"/>
    <property type="evidence" value="ECO:0007669"/>
    <property type="project" value="InterPro"/>
</dbReference>
<dbReference type="InterPro" id="IPR000182">
    <property type="entry name" value="GNAT_dom"/>
</dbReference>
<organism evidence="2 3">
    <name type="scientific">Pedobacter nyackensis</name>
    <dbReference type="NCBI Taxonomy" id="475255"/>
    <lineage>
        <taxon>Bacteria</taxon>
        <taxon>Pseudomonadati</taxon>
        <taxon>Bacteroidota</taxon>
        <taxon>Sphingobacteriia</taxon>
        <taxon>Sphingobacteriales</taxon>
        <taxon>Sphingobacteriaceae</taxon>
        <taxon>Pedobacter</taxon>
    </lineage>
</organism>
<dbReference type="InterPro" id="IPR016181">
    <property type="entry name" value="Acyl_CoA_acyltransferase"/>
</dbReference>
<accession>A0A1W2DNQ8</accession>
<gene>
    <name evidence="2" type="ORF">SAMN04488101_107250</name>
</gene>